<sequence length="380" mass="42286">MRSYSIASIRSHSPNLIVMSFIASHKICTHDEIFADIVEDSRLAHDQKLFQLLQAAYSPDSALFQDICLQIEQLGLSEFQLQHNENANGNGKVEKTEDTRPVGEVPDLTSNERRLSFELMHYLPNKSLSKPPETAVSTVNVVTKVTDLENNVYVPVKTEKAALADKLKRYRGRFQLSNQKSQRHPPETIRKEASVQDPATTLNGTMADQVRSPMARKSSVMGQNLPSYIKNQLGESGGGNSSSKPAKSSDIATERPKDPIDPKISQKDHQNFPKHTHTDSVESSIQAGPRKNTRIDNLLANSESLYIHNGDQSEATSYGSNTNNGSAISDADREYISPSSFTKWNDDNGIHVYQSSSEEASSNEEEEEEEEDGEYLFQVL</sequence>
<evidence type="ECO:0000313" key="1">
    <source>
        <dbReference type="EMBL" id="QFZ26935.1"/>
    </source>
</evidence>
<keyword evidence="2" id="KW-1185">Reference proteome</keyword>
<evidence type="ECO:0000313" key="2">
    <source>
        <dbReference type="Proteomes" id="UP000326582"/>
    </source>
</evidence>
<protein>
    <submittedName>
        <fullName evidence="1">Uncharacterized protein</fullName>
    </submittedName>
</protein>
<reference evidence="2" key="1">
    <citation type="journal article" date="2019" name="MBio">
        <title>Comparative genomics for the elucidation of multidrug resistance (MDR) in Candida lusitaniae.</title>
        <authorList>
            <person name="Kannan A."/>
            <person name="Asner S.A."/>
            <person name="Trachsel E."/>
            <person name="Kelly S."/>
            <person name="Parker J."/>
            <person name="Sanglard D."/>
        </authorList>
    </citation>
    <scope>NUCLEOTIDE SEQUENCE [LARGE SCALE GENOMIC DNA]</scope>
    <source>
        <strain evidence="2">P1</strain>
    </source>
</reference>
<dbReference type="Proteomes" id="UP000326582">
    <property type="component" value="Chromosome 2"/>
</dbReference>
<organism evidence="1 2">
    <name type="scientific">Clavispora lusitaniae</name>
    <name type="common">Candida lusitaniae</name>
    <dbReference type="NCBI Taxonomy" id="36911"/>
    <lineage>
        <taxon>Eukaryota</taxon>
        <taxon>Fungi</taxon>
        <taxon>Dikarya</taxon>
        <taxon>Ascomycota</taxon>
        <taxon>Saccharomycotina</taxon>
        <taxon>Pichiomycetes</taxon>
        <taxon>Metschnikowiaceae</taxon>
        <taxon>Clavispora</taxon>
    </lineage>
</organism>
<dbReference type="EMBL" id="CP038485">
    <property type="protein sequence ID" value="QFZ26935.1"/>
    <property type="molecule type" value="Genomic_DNA"/>
</dbReference>
<accession>A0ACD0WHZ4</accession>
<gene>
    <name evidence="1" type="ORF">EJF14_20856</name>
</gene>
<name>A0ACD0WHZ4_CLALS</name>
<proteinExistence type="predicted"/>